<feature type="transmembrane region" description="Helical" evidence="2">
    <location>
        <begin position="32"/>
        <end position="51"/>
    </location>
</feature>
<organism evidence="3 4">
    <name type="scientific">Nonomuraea terrae</name>
    <dbReference type="NCBI Taxonomy" id="2530383"/>
    <lineage>
        <taxon>Bacteria</taxon>
        <taxon>Bacillati</taxon>
        <taxon>Actinomycetota</taxon>
        <taxon>Actinomycetes</taxon>
        <taxon>Streptosporangiales</taxon>
        <taxon>Streptosporangiaceae</taxon>
        <taxon>Nonomuraea</taxon>
    </lineage>
</organism>
<dbReference type="RefSeq" id="WP_132621979.1">
    <property type="nucleotide sequence ID" value="NZ_SMKQ01000248.1"/>
</dbReference>
<dbReference type="Proteomes" id="UP000295302">
    <property type="component" value="Unassembled WGS sequence"/>
</dbReference>
<sequence>MWRKPENPAGPQADEQPPFQYLPLTTEERRPMLAASLLLLLLGGLVTTAVVKMQADSGGTTAQRAEASPPASGSARVGLDLEPGRFPYGLQSGARVRIVHTPASSPRSGPGDVAVRRGRVLADNARVDSVDPPRHTGHARMTVIVDSALSPDLAVYASKGEIAVIDLPARKARTSG</sequence>
<gene>
    <name evidence="3" type="ORF">E1286_41615</name>
</gene>
<evidence type="ECO:0000256" key="2">
    <source>
        <dbReference type="SAM" id="Phobius"/>
    </source>
</evidence>
<keyword evidence="4" id="KW-1185">Reference proteome</keyword>
<evidence type="ECO:0000313" key="3">
    <source>
        <dbReference type="EMBL" id="TDD33846.1"/>
    </source>
</evidence>
<name>A0A4R4XRF7_9ACTN</name>
<keyword evidence="2" id="KW-1133">Transmembrane helix</keyword>
<reference evidence="3 4" key="1">
    <citation type="submission" date="2019-03" db="EMBL/GenBank/DDBJ databases">
        <title>Draft genome sequences of novel Actinobacteria.</title>
        <authorList>
            <person name="Sahin N."/>
            <person name="Ay H."/>
            <person name="Saygin H."/>
        </authorList>
    </citation>
    <scope>NUCLEOTIDE SEQUENCE [LARGE SCALE GENOMIC DNA]</scope>
    <source>
        <strain evidence="3 4">CH32</strain>
    </source>
</reference>
<dbReference type="AlphaFoldDB" id="A0A4R4XRF7"/>
<evidence type="ECO:0008006" key="5">
    <source>
        <dbReference type="Google" id="ProtNLM"/>
    </source>
</evidence>
<accession>A0A4R4XRF7</accession>
<dbReference type="EMBL" id="SMKQ01000248">
    <property type="protein sequence ID" value="TDD33846.1"/>
    <property type="molecule type" value="Genomic_DNA"/>
</dbReference>
<keyword evidence="2" id="KW-0472">Membrane</keyword>
<evidence type="ECO:0000313" key="4">
    <source>
        <dbReference type="Proteomes" id="UP000295302"/>
    </source>
</evidence>
<comment type="caution">
    <text evidence="3">The sequence shown here is derived from an EMBL/GenBank/DDBJ whole genome shotgun (WGS) entry which is preliminary data.</text>
</comment>
<evidence type="ECO:0000256" key="1">
    <source>
        <dbReference type="SAM" id="MobiDB-lite"/>
    </source>
</evidence>
<feature type="region of interest" description="Disordered" evidence="1">
    <location>
        <begin position="59"/>
        <end position="78"/>
    </location>
</feature>
<protein>
    <recommendedName>
        <fullName evidence="5">Flagellar biosynthesis protein FlgA</fullName>
    </recommendedName>
</protein>
<dbReference type="OrthoDB" id="3852227at2"/>
<keyword evidence="2" id="KW-0812">Transmembrane</keyword>
<proteinExistence type="predicted"/>